<name>A0A8C5D3J7_GADMO</name>
<feature type="compositionally biased region" description="Basic and acidic residues" evidence="1">
    <location>
        <begin position="268"/>
        <end position="282"/>
    </location>
</feature>
<feature type="signal peptide" evidence="3">
    <location>
        <begin position="1"/>
        <end position="20"/>
    </location>
</feature>
<gene>
    <name evidence="4" type="primary">tp53i13</name>
</gene>
<feature type="compositionally biased region" description="Polar residues" evidence="1">
    <location>
        <begin position="288"/>
        <end position="299"/>
    </location>
</feature>
<evidence type="ECO:0008006" key="6">
    <source>
        <dbReference type="Google" id="ProtNLM"/>
    </source>
</evidence>
<dbReference type="GO" id="GO:0005737">
    <property type="term" value="C:cytoplasm"/>
    <property type="evidence" value="ECO:0007669"/>
    <property type="project" value="TreeGrafter"/>
</dbReference>
<keyword evidence="2" id="KW-1133">Transmembrane helix</keyword>
<evidence type="ECO:0000256" key="3">
    <source>
        <dbReference type="SAM" id="SignalP"/>
    </source>
</evidence>
<dbReference type="PANTHER" id="PTHR34179">
    <property type="entry name" value="TUMOR PROTEIN P53-INDUCIBLE PROTEIN 13"/>
    <property type="match status" value="1"/>
</dbReference>
<organism evidence="4 5">
    <name type="scientific">Gadus morhua</name>
    <name type="common">Atlantic cod</name>
    <dbReference type="NCBI Taxonomy" id="8049"/>
    <lineage>
        <taxon>Eukaryota</taxon>
        <taxon>Metazoa</taxon>
        <taxon>Chordata</taxon>
        <taxon>Craniata</taxon>
        <taxon>Vertebrata</taxon>
        <taxon>Euteleostomi</taxon>
        <taxon>Actinopterygii</taxon>
        <taxon>Neopterygii</taxon>
        <taxon>Teleostei</taxon>
        <taxon>Neoteleostei</taxon>
        <taxon>Acanthomorphata</taxon>
        <taxon>Zeiogadaria</taxon>
        <taxon>Gadariae</taxon>
        <taxon>Gadiformes</taxon>
        <taxon>Gadoidei</taxon>
        <taxon>Gadidae</taxon>
        <taxon>Gadus</taxon>
    </lineage>
</organism>
<keyword evidence="2" id="KW-0812">Transmembrane</keyword>
<accession>A0A8C5D3J7</accession>
<protein>
    <recommendedName>
        <fullName evidence="6">Tumor protein p53-inducible protein 13</fullName>
    </recommendedName>
</protein>
<dbReference type="OMA" id="ICMDYLI"/>
<feature type="transmembrane region" description="Helical" evidence="2">
    <location>
        <begin position="439"/>
        <end position="458"/>
    </location>
</feature>
<dbReference type="Proteomes" id="UP000694546">
    <property type="component" value="Chromosome 16"/>
</dbReference>
<dbReference type="AlphaFoldDB" id="A0A8C5D3J7"/>
<reference evidence="4" key="1">
    <citation type="submission" date="2025-08" db="UniProtKB">
        <authorList>
            <consortium name="Ensembl"/>
        </authorList>
    </citation>
    <scope>IDENTIFICATION</scope>
</reference>
<dbReference type="InterPro" id="IPR021454">
    <property type="entry name" value="DUF3105"/>
</dbReference>
<feature type="chain" id="PRO_5045742646" description="Tumor protein p53-inducible protein 13" evidence="3">
    <location>
        <begin position="21"/>
        <end position="524"/>
    </location>
</feature>
<evidence type="ECO:0000256" key="1">
    <source>
        <dbReference type="SAM" id="MobiDB-lite"/>
    </source>
</evidence>
<evidence type="ECO:0000256" key="2">
    <source>
        <dbReference type="SAM" id="Phobius"/>
    </source>
</evidence>
<dbReference type="Ensembl" id="ENSGMOT00000053399.1">
    <property type="protein sequence ID" value="ENSGMOP00000069242.1"/>
    <property type="gene ID" value="ENSGMOG00000032138.1"/>
</dbReference>
<dbReference type="Pfam" id="PF11303">
    <property type="entry name" value="DUF3105"/>
    <property type="match status" value="1"/>
</dbReference>
<evidence type="ECO:0000313" key="4">
    <source>
        <dbReference type="Ensembl" id="ENSGMOP00000069242.1"/>
    </source>
</evidence>
<keyword evidence="5" id="KW-1185">Reference proteome</keyword>
<proteinExistence type="predicted"/>
<dbReference type="RefSeq" id="XP_030193182.1">
    <property type="nucleotide sequence ID" value="XM_030337322.1"/>
</dbReference>
<dbReference type="GeneID" id="115528911"/>
<dbReference type="OrthoDB" id="5960270at2759"/>
<feature type="compositionally biased region" description="Basic and acidic residues" evidence="1">
    <location>
        <begin position="338"/>
        <end position="352"/>
    </location>
</feature>
<keyword evidence="2" id="KW-0472">Membrane</keyword>
<evidence type="ECO:0000313" key="5">
    <source>
        <dbReference type="Proteomes" id="UP000694546"/>
    </source>
</evidence>
<dbReference type="PANTHER" id="PTHR34179:SF1">
    <property type="entry name" value="TUMOR PROTEIN P53-INDUCIBLE PROTEIN 13"/>
    <property type="match status" value="1"/>
</dbReference>
<reference evidence="4" key="2">
    <citation type="submission" date="2025-09" db="UniProtKB">
        <authorList>
            <consortium name="Ensembl"/>
        </authorList>
    </citation>
    <scope>IDENTIFICATION</scope>
</reference>
<sequence>MSSVRAATLVAALSFSLVRGGVPRSWKSPWPGCDNGKLLIQKDLPRNALWACPATSWPEATQSYPGVDTVYHPEPAKQVCMGTPISYNLTIPNSGPYRPVGAESGEYLYCPAERWLNNLHHGATVLLYHPCAPLSERVRLSVLARSCLSDYIITPHPELEHTRVALVSWGRTLELSTIHTFAVCDWLEEVEAAAKGTNPNDVVATRNYNLLLISPAEQNALPAKQSHANTMLSIRHCCEQSLFNPLVQGEEARGQGGGGGRRPRGAIKKSEKTETTTKHETSPSKSTQTLQASRASESEPNPGLVKPGPEPPWPGSRGRPATTVLGSVLAKTTMAGRHGSDVKGTVEHRDRGSAGQNSAEQKLLTDLPDRTVKNGERVAMKQSREPKLTHPVGIEDKKIAHHRASTPTPTAPEDIVDPDGHIAAGVLGGKGQTPRTDEAVWAAGALGFLLVLLALSVLHTRLYRQWRTTPPMYWHDPRQDYDSVADVIRKRLKIADRRHRRKSYQPRRQECLLLLSSDEEDDDQ</sequence>
<keyword evidence="3" id="KW-0732">Signal</keyword>
<dbReference type="GeneTree" id="ENSGT00390000008202"/>
<feature type="region of interest" description="Disordered" evidence="1">
    <location>
        <begin position="249"/>
        <end position="363"/>
    </location>
</feature>